<name>A0A8S3FFX5_9BILA</name>
<evidence type="ECO:0000313" key="1">
    <source>
        <dbReference type="EMBL" id="CAF5122111.1"/>
    </source>
</evidence>
<dbReference type="GO" id="GO:0005509">
    <property type="term" value="F:calcium ion binding"/>
    <property type="evidence" value="ECO:0007669"/>
    <property type="project" value="InterPro"/>
</dbReference>
<dbReference type="GO" id="GO:0016020">
    <property type="term" value="C:membrane"/>
    <property type="evidence" value="ECO:0007669"/>
    <property type="project" value="InterPro"/>
</dbReference>
<organism evidence="1 2">
    <name type="scientific">Rotaria magnacalcarata</name>
    <dbReference type="NCBI Taxonomy" id="392030"/>
    <lineage>
        <taxon>Eukaryota</taxon>
        <taxon>Metazoa</taxon>
        <taxon>Spiralia</taxon>
        <taxon>Gnathifera</taxon>
        <taxon>Rotifera</taxon>
        <taxon>Eurotatoria</taxon>
        <taxon>Bdelloidea</taxon>
        <taxon>Philodinida</taxon>
        <taxon>Philodinidae</taxon>
        <taxon>Rotaria</taxon>
    </lineage>
</organism>
<evidence type="ECO:0000313" key="2">
    <source>
        <dbReference type="Proteomes" id="UP000681967"/>
    </source>
</evidence>
<feature type="non-terminal residue" evidence="1">
    <location>
        <position position="1"/>
    </location>
</feature>
<dbReference type="SUPFAM" id="SSF49313">
    <property type="entry name" value="Cadherin-like"/>
    <property type="match status" value="1"/>
</dbReference>
<dbReference type="AlphaFoldDB" id="A0A8S3FFX5"/>
<proteinExistence type="predicted"/>
<gene>
    <name evidence="1" type="ORF">BYL167_LOCUS67219</name>
</gene>
<dbReference type="Proteomes" id="UP000681967">
    <property type="component" value="Unassembled WGS sequence"/>
</dbReference>
<protein>
    <submittedName>
        <fullName evidence="1">Uncharacterized protein</fullName>
    </submittedName>
</protein>
<accession>A0A8S3FFX5</accession>
<reference evidence="1" key="1">
    <citation type="submission" date="2021-02" db="EMBL/GenBank/DDBJ databases">
        <authorList>
            <person name="Nowell W R."/>
        </authorList>
    </citation>
    <scope>NUCLEOTIDE SEQUENCE</scope>
</reference>
<comment type="caution">
    <text evidence="1">The sequence shown here is derived from an EMBL/GenBank/DDBJ whole genome shotgun (WGS) entry which is preliminary data.</text>
</comment>
<dbReference type="InterPro" id="IPR015919">
    <property type="entry name" value="Cadherin-like_sf"/>
</dbReference>
<dbReference type="EMBL" id="CAJOBH010245016">
    <property type="protein sequence ID" value="CAF5122111.1"/>
    <property type="molecule type" value="Genomic_DNA"/>
</dbReference>
<sequence>MVITTRAQGQPCTLQFLPALQIITMLENTQPGNLVARLQITGTSSEISTRLIYNSSDVKTNGTDYFILDFTDLYLQSPLDYEWWTS</sequence>